<keyword evidence="5" id="KW-1185">Reference proteome</keyword>
<dbReference type="GO" id="GO:0003677">
    <property type="term" value="F:DNA binding"/>
    <property type="evidence" value="ECO:0007669"/>
    <property type="project" value="UniProtKB-KW"/>
</dbReference>
<organism evidence="4 5">
    <name type="scientific">Cytobacillus spartinae</name>
    <dbReference type="NCBI Taxonomy" id="3299023"/>
    <lineage>
        <taxon>Bacteria</taxon>
        <taxon>Bacillati</taxon>
        <taxon>Bacillota</taxon>
        <taxon>Bacilli</taxon>
        <taxon>Bacillales</taxon>
        <taxon>Bacillaceae</taxon>
        <taxon>Cytobacillus</taxon>
    </lineage>
</organism>
<dbReference type="HAMAP" id="MF_00984">
    <property type="entry name" value="SSB"/>
    <property type="match status" value="1"/>
</dbReference>
<dbReference type="Gene3D" id="2.40.50.140">
    <property type="entry name" value="Nucleic acid-binding proteins"/>
    <property type="match status" value="1"/>
</dbReference>
<dbReference type="CDD" id="cd04496">
    <property type="entry name" value="SSB_OBF"/>
    <property type="match status" value="1"/>
</dbReference>
<accession>A0ABW6KBN2</accession>
<reference evidence="4 5" key="1">
    <citation type="submission" date="2024-08" db="EMBL/GenBank/DDBJ databases">
        <title>Two novel Cytobacillus novel species.</title>
        <authorList>
            <person name="Liu G."/>
        </authorList>
    </citation>
    <scope>NUCLEOTIDE SEQUENCE [LARGE SCALE GENOMIC DNA]</scope>
    <source>
        <strain evidence="4 5">FJAT-54145</strain>
    </source>
</reference>
<evidence type="ECO:0000256" key="1">
    <source>
        <dbReference type="ARBA" id="ARBA00023125"/>
    </source>
</evidence>
<dbReference type="EMBL" id="JBIACK010000004">
    <property type="protein sequence ID" value="MFE8700987.1"/>
    <property type="molecule type" value="Genomic_DNA"/>
</dbReference>
<sequence length="139" mass="15890">MNILINKEYRDKIQEYSLFFQEKEGIIHMNQLVLAGYLAKDPELTYTPNGHAKCIIRLAVDSDEKDGDTGEYKTDFIDVIAWRKEAENAGNHLLKGRFVVVDAKVKPRSYENSEGKRVYVTDIVANRIQYGPKPALQQA</sequence>
<name>A0ABW6KBN2_9BACI</name>
<comment type="subunit">
    <text evidence="2">Homotetramer.</text>
</comment>
<evidence type="ECO:0000256" key="3">
    <source>
        <dbReference type="RuleBase" id="RU000524"/>
    </source>
</evidence>
<dbReference type="PROSITE" id="PS50935">
    <property type="entry name" value="SSB"/>
    <property type="match status" value="1"/>
</dbReference>
<evidence type="ECO:0000313" key="5">
    <source>
        <dbReference type="Proteomes" id="UP001601059"/>
    </source>
</evidence>
<dbReference type="InterPro" id="IPR012340">
    <property type="entry name" value="NA-bd_OB-fold"/>
</dbReference>
<dbReference type="NCBIfam" id="TIGR00621">
    <property type="entry name" value="ssb"/>
    <property type="match status" value="1"/>
</dbReference>
<dbReference type="RefSeq" id="WP_389360708.1">
    <property type="nucleotide sequence ID" value="NZ_JBIACK010000004.1"/>
</dbReference>
<protein>
    <recommendedName>
        <fullName evidence="2 3">Single-stranded DNA-binding protein</fullName>
        <shortName evidence="2">SSB</shortName>
    </recommendedName>
</protein>
<dbReference type="PANTHER" id="PTHR10302:SF27">
    <property type="entry name" value="SINGLE-STRANDED DNA-BINDING PROTEIN"/>
    <property type="match status" value="1"/>
</dbReference>
<evidence type="ECO:0000256" key="2">
    <source>
        <dbReference type="HAMAP-Rule" id="MF_00984"/>
    </source>
</evidence>
<evidence type="ECO:0000313" key="4">
    <source>
        <dbReference type="EMBL" id="MFE8700987.1"/>
    </source>
</evidence>
<dbReference type="InterPro" id="IPR000424">
    <property type="entry name" value="Primosome_PriB/ssb"/>
</dbReference>
<keyword evidence="1 2" id="KW-0238">DNA-binding</keyword>
<dbReference type="InterPro" id="IPR011344">
    <property type="entry name" value="ssDNA-bd"/>
</dbReference>
<dbReference type="Proteomes" id="UP001601059">
    <property type="component" value="Unassembled WGS sequence"/>
</dbReference>
<proteinExistence type="inferred from homology"/>
<comment type="caution">
    <text evidence="4">The sequence shown here is derived from an EMBL/GenBank/DDBJ whole genome shotgun (WGS) entry which is preliminary data.</text>
</comment>
<dbReference type="Pfam" id="PF00436">
    <property type="entry name" value="SSB"/>
    <property type="match status" value="1"/>
</dbReference>
<dbReference type="SUPFAM" id="SSF50249">
    <property type="entry name" value="Nucleic acid-binding proteins"/>
    <property type="match status" value="1"/>
</dbReference>
<dbReference type="PANTHER" id="PTHR10302">
    <property type="entry name" value="SINGLE-STRANDED DNA-BINDING PROTEIN"/>
    <property type="match status" value="1"/>
</dbReference>
<gene>
    <name evidence="4" type="ORF">ACFYKX_10195</name>
</gene>
<comment type="caution">
    <text evidence="2">Lacks conserved residue(s) required for the propagation of feature annotation.</text>
</comment>